<dbReference type="AlphaFoldDB" id="A0A3L7ABR6"/>
<evidence type="ECO:0000256" key="10">
    <source>
        <dbReference type="NCBIfam" id="TIGR00187"/>
    </source>
</evidence>
<evidence type="ECO:0000256" key="7">
    <source>
        <dbReference type="ARBA" id="ARBA00022619"/>
    </source>
</evidence>
<dbReference type="InterPro" id="IPR023366">
    <property type="entry name" value="ATP_synth_asu-like_sf"/>
</dbReference>
<evidence type="ECO:0000256" key="3">
    <source>
        <dbReference type="ARBA" id="ARBA00004887"/>
    </source>
</evidence>
<dbReference type="GO" id="GO:0009231">
    <property type="term" value="P:riboflavin biosynthetic process"/>
    <property type="evidence" value="ECO:0007669"/>
    <property type="project" value="UniProtKB-KW"/>
</dbReference>
<organism evidence="13 14">
    <name type="scientific">Xanthobacter tagetidis</name>
    <dbReference type="NCBI Taxonomy" id="60216"/>
    <lineage>
        <taxon>Bacteria</taxon>
        <taxon>Pseudomonadati</taxon>
        <taxon>Pseudomonadota</taxon>
        <taxon>Alphaproteobacteria</taxon>
        <taxon>Hyphomicrobiales</taxon>
        <taxon>Xanthobacteraceae</taxon>
        <taxon>Xanthobacter</taxon>
    </lineage>
</organism>
<comment type="pathway">
    <text evidence="3">Cofactor biosynthesis; riboflavin biosynthesis; riboflavin from 2-hydroxy-3-oxobutyl phosphate and 5-amino-6-(D-ribitylamino)uracil: step 2/2.</text>
</comment>
<feature type="repeat" description="Lumazine-binding" evidence="11">
    <location>
        <begin position="102"/>
        <end position="198"/>
    </location>
</feature>
<dbReference type="PANTHER" id="PTHR21098">
    <property type="entry name" value="RIBOFLAVIN SYNTHASE ALPHA CHAIN"/>
    <property type="match status" value="1"/>
</dbReference>
<dbReference type="NCBIfam" id="NF009566">
    <property type="entry name" value="PRK13020.1"/>
    <property type="match status" value="1"/>
</dbReference>
<comment type="caution">
    <text evidence="13">The sequence shown here is derived from an EMBL/GenBank/DDBJ whole genome shotgun (WGS) entry which is preliminary data.</text>
</comment>
<dbReference type="PIRSF" id="PIRSF000498">
    <property type="entry name" value="Riboflavin_syn_A"/>
    <property type="match status" value="1"/>
</dbReference>
<feature type="domain" description="Lumazine-binding" evidence="12">
    <location>
        <begin position="102"/>
        <end position="198"/>
    </location>
</feature>
<dbReference type="GO" id="GO:0004746">
    <property type="term" value="F:riboflavin synthase activity"/>
    <property type="evidence" value="ECO:0007669"/>
    <property type="project" value="UniProtKB-UniRule"/>
</dbReference>
<keyword evidence="9" id="KW-0677">Repeat</keyword>
<dbReference type="PANTHER" id="PTHR21098:SF12">
    <property type="entry name" value="RIBOFLAVIN SYNTHASE"/>
    <property type="match status" value="1"/>
</dbReference>
<keyword evidence="8 13" id="KW-0808">Transferase</keyword>
<comment type="function">
    <text evidence="2">Catalyzes the dismutation of two molecules of 6,7-dimethyl-8-ribityllumazine, resulting in the formation of riboflavin and 5-amino-6-(D-ribitylamino)uracil.</text>
</comment>
<keyword evidence="14" id="KW-1185">Reference proteome</keyword>
<keyword evidence="7" id="KW-0686">Riboflavin biosynthesis</keyword>
<dbReference type="NCBIfam" id="TIGR00187">
    <property type="entry name" value="ribE"/>
    <property type="match status" value="1"/>
</dbReference>
<feature type="domain" description="Lumazine-binding" evidence="12">
    <location>
        <begin position="1"/>
        <end position="101"/>
    </location>
</feature>
<evidence type="ECO:0000313" key="14">
    <source>
        <dbReference type="Proteomes" id="UP000269692"/>
    </source>
</evidence>
<comment type="subunit">
    <text evidence="4">Homotrimer.</text>
</comment>
<evidence type="ECO:0000313" key="13">
    <source>
        <dbReference type="EMBL" id="RLP77168.1"/>
    </source>
</evidence>
<evidence type="ECO:0000256" key="9">
    <source>
        <dbReference type="ARBA" id="ARBA00022737"/>
    </source>
</evidence>
<dbReference type="NCBIfam" id="NF006767">
    <property type="entry name" value="PRK09289.1"/>
    <property type="match status" value="1"/>
</dbReference>
<evidence type="ECO:0000256" key="11">
    <source>
        <dbReference type="PROSITE-ProRule" id="PRU00524"/>
    </source>
</evidence>
<feature type="repeat" description="Lumazine-binding" evidence="11">
    <location>
        <begin position="1"/>
        <end position="101"/>
    </location>
</feature>
<dbReference type="InterPro" id="IPR017938">
    <property type="entry name" value="Riboflavin_synthase-like_b-brl"/>
</dbReference>
<sequence length="215" mass="22499">MFTGIVTDVGEVVAVEEKGEVRTLSIACGYGGEGIDLGASIAHAGVCLTVTSVSAGGPRGTVFTVDAAPETLAITTVAGWAPGARINLERSLRIGDELGGHMVSGHVDAKARILSREDLGSSTRFWFEVPADFARFVAPKGSVALDGTSLTVNEVEGNTFSCLLIPHTLEVTTWGARRAGDAVNFEVDLMARYAARLAQFPAAGYASRPKETGSW</sequence>
<dbReference type="Gene3D" id="2.40.30.20">
    <property type="match status" value="2"/>
</dbReference>
<dbReference type="FunFam" id="2.40.30.20:FF:000004">
    <property type="entry name" value="Riboflavin synthase, alpha subunit"/>
    <property type="match status" value="1"/>
</dbReference>
<dbReference type="PROSITE" id="PS51177">
    <property type="entry name" value="LUMAZINE_BIND"/>
    <property type="match status" value="2"/>
</dbReference>
<dbReference type="Pfam" id="PF00677">
    <property type="entry name" value="Lum_binding"/>
    <property type="match status" value="2"/>
</dbReference>
<dbReference type="CDD" id="cd00402">
    <property type="entry name" value="Riboflavin_synthase_like"/>
    <property type="match status" value="1"/>
</dbReference>
<evidence type="ECO:0000256" key="8">
    <source>
        <dbReference type="ARBA" id="ARBA00022679"/>
    </source>
</evidence>
<dbReference type="SUPFAM" id="SSF63380">
    <property type="entry name" value="Riboflavin synthase domain-like"/>
    <property type="match status" value="2"/>
</dbReference>
<accession>A0A3L7ABR6</accession>
<dbReference type="InterPro" id="IPR001783">
    <property type="entry name" value="Lumazine-bd"/>
</dbReference>
<dbReference type="OrthoDB" id="9788537at2"/>
<gene>
    <name evidence="13" type="ORF">D9R14_14280</name>
</gene>
<protein>
    <recommendedName>
        <fullName evidence="6 10">Riboflavin synthase</fullName>
        <ecNumber evidence="5 10">2.5.1.9</ecNumber>
    </recommendedName>
</protein>
<dbReference type="EC" id="2.5.1.9" evidence="5 10"/>
<dbReference type="RefSeq" id="WP_121624006.1">
    <property type="nucleotide sequence ID" value="NZ_JACIIW010000008.1"/>
</dbReference>
<evidence type="ECO:0000256" key="2">
    <source>
        <dbReference type="ARBA" id="ARBA00002803"/>
    </source>
</evidence>
<comment type="catalytic activity">
    <reaction evidence="1">
        <text>2 6,7-dimethyl-8-(1-D-ribityl)lumazine + H(+) = 5-amino-6-(D-ribitylamino)uracil + riboflavin</text>
        <dbReference type="Rhea" id="RHEA:20772"/>
        <dbReference type="ChEBI" id="CHEBI:15378"/>
        <dbReference type="ChEBI" id="CHEBI:15934"/>
        <dbReference type="ChEBI" id="CHEBI:57986"/>
        <dbReference type="ChEBI" id="CHEBI:58201"/>
        <dbReference type="EC" id="2.5.1.9"/>
    </reaction>
</comment>
<evidence type="ECO:0000256" key="5">
    <source>
        <dbReference type="ARBA" id="ARBA00012827"/>
    </source>
</evidence>
<dbReference type="Proteomes" id="UP000269692">
    <property type="component" value="Unassembled WGS sequence"/>
</dbReference>
<reference evidence="13 14" key="1">
    <citation type="submission" date="2018-10" db="EMBL/GenBank/DDBJ databases">
        <title>Xanthobacter tagetidis genome sequencing and assembly.</title>
        <authorList>
            <person name="Maclea K.S."/>
            <person name="Goen A.E."/>
            <person name="Fatima S.A."/>
        </authorList>
    </citation>
    <scope>NUCLEOTIDE SEQUENCE [LARGE SCALE GENOMIC DNA]</scope>
    <source>
        <strain evidence="13 14">ATCC 700314</strain>
    </source>
</reference>
<evidence type="ECO:0000256" key="6">
    <source>
        <dbReference type="ARBA" id="ARBA00013950"/>
    </source>
</evidence>
<dbReference type="EMBL" id="RCTF01000011">
    <property type="protein sequence ID" value="RLP77168.1"/>
    <property type="molecule type" value="Genomic_DNA"/>
</dbReference>
<name>A0A3L7ABR6_9HYPH</name>
<evidence type="ECO:0000256" key="1">
    <source>
        <dbReference type="ARBA" id="ARBA00000968"/>
    </source>
</evidence>
<proteinExistence type="predicted"/>
<dbReference type="FunFam" id="2.40.30.20:FF:000003">
    <property type="entry name" value="Riboflavin synthase, alpha subunit"/>
    <property type="match status" value="1"/>
</dbReference>
<dbReference type="InterPro" id="IPR026017">
    <property type="entry name" value="Lumazine-bd_dom"/>
</dbReference>
<evidence type="ECO:0000259" key="12">
    <source>
        <dbReference type="PROSITE" id="PS51177"/>
    </source>
</evidence>
<evidence type="ECO:0000256" key="4">
    <source>
        <dbReference type="ARBA" id="ARBA00011233"/>
    </source>
</evidence>